<gene>
    <name evidence="9" type="ORF">ABRP34_09915</name>
</gene>
<sequence>MNGSVLAASLIFLALAAAAGLAFSGSAPARSGLLRRSGLAAGSGKADKDEHSQRRAEQSPGLRDTAMMLELIAAMLHAGAGIGRALELVAAAASPEYRRALRPVVGAMAIGADWETAWRSSDLPSPEILALRDALGFAALTGAPSSSILYAQAARMRRERFRAAEKRAASLGVKLVVPLGLCSLPAFICLGVVPVLLALLPSSS</sequence>
<feature type="domain" description="Type II secretion system protein GspF" evidence="8">
    <location>
        <begin position="69"/>
        <end position="189"/>
    </location>
</feature>
<dbReference type="GO" id="GO:0005886">
    <property type="term" value="C:plasma membrane"/>
    <property type="evidence" value="ECO:0007669"/>
    <property type="project" value="UniProtKB-SubCell"/>
</dbReference>
<organism evidence="9">
    <name type="scientific">Arthrobacter sp. K5</name>
    <dbReference type="NCBI Taxonomy" id="2839623"/>
    <lineage>
        <taxon>Bacteria</taxon>
        <taxon>Bacillati</taxon>
        <taxon>Actinomycetota</taxon>
        <taxon>Actinomycetes</taxon>
        <taxon>Micrococcales</taxon>
        <taxon>Micrococcaceae</taxon>
        <taxon>Arthrobacter</taxon>
    </lineage>
</organism>
<dbReference type="InterPro" id="IPR018076">
    <property type="entry name" value="T2SS_GspF_dom"/>
</dbReference>
<evidence type="ECO:0000259" key="8">
    <source>
        <dbReference type="Pfam" id="PF00482"/>
    </source>
</evidence>
<keyword evidence="3 7" id="KW-0812">Transmembrane</keyword>
<dbReference type="Pfam" id="PF00482">
    <property type="entry name" value="T2SSF"/>
    <property type="match status" value="1"/>
</dbReference>
<evidence type="ECO:0000256" key="2">
    <source>
        <dbReference type="ARBA" id="ARBA00022475"/>
    </source>
</evidence>
<feature type="transmembrane region" description="Helical" evidence="7">
    <location>
        <begin position="175"/>
        <end position="200"/>
    </location>
</feature>
<keyword evidence="4 7" id="KW-1133">Transmembrane helix</keyword>
<comment type="subcellular location">
    <subcellularLocation>
        <location evidence="1">Cell membrane</location>
        <topology evidence="1">Multi-pass membrane protein</topology>
    </subcellularLocation>
</comment>
<accession>A0AAU8EUY2</accession>
<evidence type="ECO:0000256" key="1">
    <source>
        <dbReference type="ARBA" id="ARBA00004651"/>
    </source>
</evidence>
<evidence type="ECO:0000256" key="3">
    <source>
        <dbReference type="ARBA" id="ARBA00022692"/>
    </source>
</evidence>
<evidence type="ECO:0000256" key="5">
    <source>
        <dbReference type="ARBA" id="ARBA00023136"/>
    </source>
</evidence>
<proteinExistence type="predicted"/>
<dbReference type="AlphaFoldDB" id="A0AAU8EUY2"/>
<evidence type="ECO:0000313" key="9">
    <source>
        <dbReference type="EMBL" id="XCH13269.1"/>
    </source>
</evidence>
<evidence type="ECO:0000256" key="6">
    <source>
        <dbReference type="SAM" id="MobiDB-lite"/>
    </source>
</evidence>
<keyword evidence="2" id="KW-1003">Cell membrane</keyword>
<feature type="region of interest" description="Disordered" evidence="6">
    <location>
        <begin position="41"/>
        <end position="60"/>
    </location>
</feature>
<evidence type="ECO:0000256" key="4">
    <source>
        <dbReference type="ARBA" id="ARBA00022989"/>
    </source>
</evidence>
<dbReference type="RefSeq" id="WP_353713091.1">
    <property type="nucleotide sequence ID" value="NZ_CP159279.1"/>
</dbReference>
<keyword evidence="5 7" id="KW-0472">Membrane</keyword>
<dbReference type="EMBL" id="CP159279">
    <property type="protein sequence ID" value="XCH13269.1"/>
    <property type="molecule type" value="Genomic_DNA"/>
</dbReference>
<feature type="compositionally biased region" description="Basic and acidic residues" evidence="6">
    <location>
        <begin position="45"/>
        <end position="57"/>
    </location>
</feature>
<dbReference type="PANTHER" id="PTHR35007">
    <property type="entry name" value="INTEGRAL MEMBRANE PROTEIN-RELATED"/>
    <property type="match status" value="1"/>
</dbReference>
<evidence type="ECO:0000256" key="7">
    <source>
        <dbReference type="SAM" id="Phobius"/>
    </source>
</evidence>
<dbReference type="PANTHER" id="PTHR35007:SF3">
    <property type="entry name" value="POSSIBLE CONSERVED ALANINE RICH MEMBRANE PROTEIN"/>
    <property type="match status" value="1"/>
</dbReference>
<protein>
    <submittedName>
        <fullName evidence="9">Type II secretion system F family protein</fullName>
    </submittedName>
</protein>
<reference evidence="9" key="1">
    <citation type="submission" date="2024-06" db="EMBL/GenBank/DDBJ databases">
        <title>Biodegradation of dimethachlon by Arthrobacter sp. K5: mechanistic insights and ecological implications.</title>
        <authorList>
            <person name="Hu S."/>
            <person name="Lu P."/>
        </authorList>
    </citation>
    <scope>NUCLEOTIDE SEQUENCE</scope>
    <source>
        <strain evidence="9">K5</strain>
    </source>
</reference>
<name>A0AAU8EUY2_9MICC</name>